<evidence type="ECO:0000256" key="6">
    <source>
        <dbReference type="ARBA" id="ARBA00022989"/>
    </source>
</evidence>
<feature type="transmembrane region" description="Helical" evidence="8">
    <location>
        <begin position="221"/>
        <end position="239"/>
    </location>
</feature>
<reference evidence="10" key="1">
    <citation type="submission" date="2018-12" db="EMBL/GenBank/DDBJ databases">
        <title>A new species of lactobacillus.</title>
        <authorList>
            <person name="Jian Y."/>
            <person name="Xin L."/>
            <person name="Hong Z.J."/>
            <person name="Ming L.Z."/>
            <person name="Hong X.Z."/>
        </authorList>
    </citation>
    <scope>NUCLEOTIDE SEQUENCE [LARGE SCALE GENOMIC DNA]</scope>
    <source>
        <strain evidence="10">HSLZ-75</strain>
    </source>
</reference>
<feature type="transmembrane region" description="Helical" evidence="8">
    <location>
        <begin position="7"/>
        <end position="27"/>
    </location>
</feature>
<evidence type="ECO:0000256" key="8">
    <source>
        <dbReference type="RuleBase" id="RU363041"/>
    </source>
</evidence>
<feature type="transmembrane region" description="Helical" evidence="8">
    <location>
        <begin position="168"/>
        <end position="189"/>
    </location>
</feature>
<keyword evidence="7 8" id="KW-0472">Membrane</keyword>
<feature type="transmembrane region" description="Helical" evidence="8">
    <location>
        <begin position="128"/>
        <end position="156"/>
    </location>
</feature>
<protein>
    <recommendedName>
        <fullName evidence="8">Probable membrane transporter protein</fullName>
    </recommendedName>
</protein>
<evidence type="ECO:0000256" key="1">
    <source>
        <dbReference type="ARBA" id="ARBA00004651"/>
    </source>
</evidence>
<gene>
    <name evidence="9" type="ORF">ELX58_00235</name>
</gene>
<name>A0A4P6ZML9_9LACO</name>
<dbReference type="OrthoDB" id="2329556at2"/>
<comment type="similarity">
    <text evidence="2 8">Belongs to the 4-toluene sulfonate uptake permease (TSUP) (TC 2.A.102) family.</text>
</comment>
<evidence type="ECO:0000256" key="7">
    <source>
        <dbReference type="ARBA" id="ARBA00023136"/>
    </source>
</evidence>
<dbReference type="Proteomes" id="UP000294321">
    <property type="component" value="Chromosome"/>
</dbReference>
<keyword evidence="4 8" id="KW-1003">Cell membrane</keyword>
<evidence type="ECO:0000256" key="2">
    <source>
        <dbReference type="ARBA" id="ARBA00009142"/>
    </source>
</evidence>
<evidence type="ECO:0000313" key="9">
    <source>
        <dbReference type="EMBL" id="QBP18978.1"/>
    </source>
</evidence>
<evidence type="ECO:0000256" key="5">
    <source>
        <dbReference type="ARBA" id="ARBA00022692"/>
    </source>
</evidence>
<keyword evidence="3" id="KW-0813">Transport</keyword>
<dbReference type="AlphaFoldDB" id="A0A4P6ZML9"/>
<dbReference type="EMBL" id="CP034726">
    <property type="protein sequence ID" value="QBP18978.1"/>
    <property type="molecule type" value="Genomic_DNA"/>
</dbReference>
<feature type="transmembrane region" description="Helical" evidence="8">
    <location>
        <begin position="91"/>
        <end position="108"/>
    </location>
</feature>
<dbReference type="PANTHER" id="PTHR30269">
    <property type="entry name" value="TRANSMEMBRANE PROTEIN YFCA"/>
    <property type="match status" value="1"/>
</dbReference>
<sequence>MFIPIGILSGIVSATVGLASLVSYPALQAVLPPVAANVTNTTALICTGIGSGVGSLKELKGHWWQVTKIFAITFVGAIIGSLLLLQFSNQAFARIAPFFILMAGILILCPKPHNSASQPTSKVMKWLAVFAMFLVGIYSGYFAAASGILMLALLSYTTDESFPVYNAIRNVAMLSANVIAIIIFIVYHAGIYWPVVFPLGIGLLIGSYCGPAIVRRVPERILKLVVAVAAVMMSIYLFIKAY</sequence>
<keyword evidence="5 8" id="KW-0812">Transmembrane</keyword>
<dbReference type="KEGG" id="lji:ELX58_00235"/>
<dbReference type="GO" id="GO:0005886">
    <property type="term" value="C:plasma membrane"/>
    <property type="evidence" value="ECO:0007669"/>
    <property type="project" value="UniProtKB-SubCell"/>
</dbReference>
<feature type="transmembrane region" description="Helical" evidence="8">
    <location>
        <begin position="63"/>
        <end position="84"/>
    </location>
</feature>
<feature type="transmembrane region" description="Helical" evidence="8">
    <location>
        <begin position="195"/>
        <end position="214"/>
    </location>
</feature>
<evidence type="ECO:0000256" key="3">
    <source>
        <dbReference type="ARBA" id="ARBA00022448"/>
    </source>
</evidence>
<keyword evidence="6 8" id="KW-1133">Transmembrane helix</keyword>
<organism evidence="9 10">
    <name type="scientific">Acetilactobacillus jinshanensis</name>
    <dbReference type="NCBI Taxonomy" id="1720083"/>
    <lineage>
        <taxon>Bacteria</taxon>
        <taxon>Bacillati</taxon>
        <taxon>Bacillota</taxon>
        <taxon>Bacilli</taxon>
        <taxon>Lactobacillales</taxon>
        <taxon>Lactobacillaceae</taxon>
        <taxon>Acetilactobacillus</taxon>
    </lineage>
</organism>
<evidence type="ECO:0000313" key="10">
    <source>
        <dbReference type="Proteomes" id="UP000294321"/>
    </source>
</evidence>
<dbReference type="Pfam" id="PF01925">
    <property type="entry name" value="TauE"/>
    <property type="match status" value="1"/>
</dbReference>
<proteinExistence type="inferred from homology"/>
<dbReference type="InterPro" id="IPR052017">
    <property type="entry name" value="TSUP"/>
</dbReference>
<dbReference type="RefSeq" id="WP_133442535.1">
    <property type="nucleotide sequence ID" value="NZ_CP034726.1"/>
</dbReference>
<keyword evidence="10" id="KW-1185">Reference proteome</keyword>
<dbReference type="InterPro" id="IPR002781">
    <property type="entry name" value="TM_pro_TauE-like"/>
</dbReference>
<comment type="subcellular location">
    <subcellularLocation>
        <location evidence="1 8">Cell membrane</location>
        <topology evidence="1 8">Multi-pass membrane protein</topology>
    </subcellularLocation>
</comment>
<accession>A0A4P6ZML9</accession>
<evidence type="ECO:0000256" key="4">
    <source>
        <dbReference type="ARBA" id="ARBA00022475"/>
    </source>
</evidence>
<dbReference type="PANTHER" id="PTHR30269:SF0">
    <property type="entry name" value="MEMBRANE TRANSPORTER PROTEIN YFCA-RELATED"/>
    <property type="match status" value="1"/>
</dbReference>